<feature type="compositionally biased region" description="Basic and acidic residues" evidence="1">
    <location>
        <begin position="110"/>
        <end position="133"/>
    </location>
</feature>
<gene>
    <name evidence="2" type="ORF">B296_00000150</name>
</gene>
<evidence type="ECO:0000256" key="1">
    <source>
        <dbReference type="SAM" id="MobiDB-lite"/>
    </source>
</evidence>
<dbReference type="AlphaFoldDB" id="A0A427B719"/>
<feature type="region of interest" description="Disordered" evidence="1">
    <location>
        <begin position="34"/>
        <end position="85"/>
    </location>
</feature>
<reference evidence="2 3" key="1">
    <citation type="journal article" date="2014" name="Agronomy (Basel)">
        <title>A Draft Genome Sequence for Ensete ventricosum, the Drought-Tolerant Tree Against Hunger.</title>
        <authorList>
            <person name="Harrison J."/>
            <person name="Moore K.A."/>
            <person name="Paszkiewicz K."/>
            <person name="Jones T."/>
            <person name="Grant M."/>
            <person name="Ambacheew D."/>
            <person name="Muzemil S."/>
            <person name="Studholme D.J."/>
        </authorList>
    </citation>
    <scope>NUCLEOTIDE SEQUENCE [LARGE SCALE GENOMIC DNA]</scope>
</reference>
<evidence type="ECO:0000313" key="3">
    <source>
        <dbReference type="Proteomes" id="UP000287651"/>
    </source>
</evidence>
<protein>
    <submittedName>
        <fullName evidence="2">Uncharacterized protein</fullName>
    </submittedName>
</protein>
<sequence>MRKLVCVGREDAVKFRKGRLRLLGNASRLGLLESVSRAPPPRGLSRDPSQRSRRGGVFDVTPPMIKTTIDGREEGGRGKPVQGNNITAIGGREVVRKQKTIDNFVNDKSWREDSHRRQGEGVGGREEARKRCEGTSVGWCGGTTSELSADGRGRE</sequence>
<evidence type="ECO:0000313" key="2">
    <source>
        <dbReference type="EMBL" id="RRT84282.1"/>
    </source>
</evidence>
<organism evidence="2 3">
    <name type="scientific">Ensete ventricosum</name>
    <name type="common">Abyssinian banana</name>
    <name type="synonym">Musa ensete</name>
    <dbReference type="NCBI Taxonomy" id="4639"/>
    <lineage>
        <taxon>Eukaryota</taxon>
        <taxon>Viridiplantae</taxon>
        <taxon>Streptophyta</taxon>
        <taxon>Embryophyta</taxon>
        <taxon>Tracheophyta</taxon>
        <taxon>Spermatophyta</taxon>
        <taxon>Magnoliopsida</taxon>
        <taxon>Liliopsida</taxon>
        <taxon>Zingiberales</taxon>
        <taxon>Musaceae</taxon>
        <taxon>Ensete</taxon>
    </lineage>
</organism>
<dbReference type="Proteomes" id="UP000287651">
    <property type="component" value="Unassembled WGS sequence"/>
</dbReference>
<accession>A0A427B719</accession>
<comment type="caution">
    <text evidence="2">The sequence shown here is derived from an EMBL/GenBank/DDBJ whole genome shotgun (WGS) entry which is preliminary data.</text>
</comment>
<proteinExistence type="predicted"/>
<name>A0A427B719_ENSVE</name>
<dbReference type="EMBL" id="AMZH03000334">
    <property type="protein sequence ID" value="RRT84282.1"/>
    <property type="molecule type" value="Genomic_DNA"/>
</dbReference>
<feature type="region of interest" description="Disordered" evidence="1">
    <location>
        <begin position="110"/>
        <end position="155"/>
    </location>
</feature>